<evidence type="ECO:0000313" key="9">
    <source>
        <dbReference type="Proteomes" id="UP000621856"/>
    </source>
</evidence>
<evidence type="ECO:0000313" key="10">
    <source>
        <dbReference type="Proteomes" id="UP000818603"/>
    </source>
</evidence>
<proteinExistence type="predicted"/>
<dbReference type="Gene3D" id="3.40.50.1820">
    <property type="entry name" value="alpha/beta hydrolase"/>
    <property type="match status" value="1"/>
</dbReference>
<reference evidence="7" key="3">
    <citation type="submission" date="2020-09" db="EMBL/GenBank/DDBJ databases">
        <authorList>
            <person name="Sun Q."/>
            <person name="Zhou Y."/>
        </authorList>
    </citation>
    <scope>NUCLEOTIDE SEQUENCE</scope>
    <source>
        <strain evidence="7">CGMCC 1.14984</strain>
    </source>
</reference>
<feature type="domain" description="Peptidase S9 prolyl oligopeptidase catalytic" evidence="5">
    <location>
        <begin position="500"/>
        <end position="704"/>
    </location>
</feature>
<dbReference type="GO" id="GO:0005829">
    <property type="term" value="C:cytosol"/>
    <property type="evidence" value="ECO:0007669"/>
    <property type="project" value="TreeGrafter"/>
</dbReference>
<keyword evidence="10" id="KW-1185">Reference proteome</keyword>
<evidence type="ECO:0000256" key="3">
    <source>
        <dbReference type="ARBA" id="ARBA00022825"/>
    </source>
</evidence>
<evidence type="ECO:0000313" key="8">
    <source>
        <dbReference type="EMBL" id="NHK28057.1"/>
    </source>
</evidence>
<comment type="caution">
    <text evidence="7">The sequence shown here is derived from an EMBL/GenBank/DDBJ whole genome shotgun (WGS) entry which is preliminary data.</text>
</comment>
<dbReference type="GO" id="GO:0070012">
    <property type="term" value="F:oligopeptidase activity"/>
    <property type="evidence" value="ECO:0007669"/>
    <property type="project" value="TreeGrafter"/>
</dbReference>
<evidence type="ECO:0000256" key="4">
    <source>
        <dbReference type="SAM" id="SignalP"/>
    </source>
</evidence>
<gene>
    <name evidence="8" type="ORF">FF098_009085</name>
    <name evidence="7" type="ORF">GCM10011355_18290</name>
</gene>
<dbReference type="InterPro" id="IPR002470">
    <property type="entry name" value="Peptidase_S9A"/>
</dbReference>
<dbReference type="AlphaFoldDB" id="A0A8J3A7P5"/>
<accession>A0A8J3A7P5</accession>
<reference evidence="7" key="1">
    <citation type="journal article" date="2014" name="Int. J. Syst. Evol. Microbiol.">
        <title>Complete genome sequence of Corynebacterium casei LMG S-19264T (=DSM 44701T), isolated from a smear-ripened cheese.</title>
        <authorList>
            <consortium name="US DOE Joint Genome Institute (JGI-PGF)"/>
            <person name="Walter F."/>
            <person name="Albersmeier A."/>
            <person name="Kalinowski J."/>
            <person name="Ruckert C."/>
        </authorList>
    </citation>
    <scope>NUCLEOTIDE SEQUENCE</scope>
    <source>
        <strain evidence="7">CGMCC 1.14984</strain>
    </source>
</reference>
<dbReference type="Pfam" id="PF00326">
    <property type="entry name" value="Peptidase_S9"/>
    <property type="match status" value="1"/>
</dbReference>
<dbReference type="Gene3D" id="2.130.10.120">
    <property type="entry name" value="Prolyl oligopeptidase, N-terminal domain"/>
    <property type="match status" value="1"/>
</dbReference>
<dbReference type="RefSeq" id="WP_155139743.1">
    <property type="nucleotide sequence ID" value="NZ_BMGZ01000002.1"/>
</dbReference>
<dbReference type="SUPFAM" id="SSF50993">
    <property type="entry name" value="Peptidase/esterase 'gauge' domain"/>
    <property type="match status" value="1"/>
</dbReference>
<dbReference type="SUPFAM" id="SSF53474">
    <property type="entry name" value="alpha/beta-Hydrolases"/>
    <property type="match status" value="1"/>
</dbReference>
<dbReference type="Proteomes" id="UP000818603">
    <property type="component" value="Unassembled WGS sequence"/>
</dbReference>
<evidence type="ECO:0000259" key="5">
    <source>
        <dbReference type="Pfam" id="PF00326"/>
    </source>
</evidence>
<keyword evidence="4" id="KW-0732">Signal</keyword>
<dbReference type="GO" id="GO:0004252">
    <property type="term" value="F:serine-type endopeptidase activity"/>
    <property type="evidence" value="ECO:0007669"/>
    <property type="project" value="InterPro"/>
</dbReference>
<evidence type="ECO:0000259" key="6">
    <source>
        <dbReference type="Pfam" id="PF02897"/>
    </source>
</evidence>
<dbReference type="InterPro" id="IPR023302">
    <property type="entry name" value="Pept_S9A_N"/>
</dbReference>
<dbReference type="Proteomes" id="UP000621856">
    <property type="component" value="Unassembled WGS sequence"/>
</dbReference>
<keyword evidence="2" id="KW-0378">Hydrolase</keyword>
<sequence length="706" mass="77868">MKKSHLLLASAAAILATAISPGLTSSATAQEESETAMSDDPYLWLEEVEGKQALEWVEDQNTRSLAILEGDERFEPMKAEALAILNSNERIQTAALRGDYAYNFWQDETNKRGLWRRMPIEDYLDGNRDWDVILDIDALAEEEGENWVYKGTDCLAPDYERCIITLSRGGSDAAVRREFDIATKSFVEDGFMLEEAKATTAWIDQDTMLSGMDLGEGTMTDSGYARTVRLWKRGQAIADAPVIFEGETSDVGVYPWADHAGDKAWAGIIRSVTFYEREYYLMDDAGELNQLPLPPKASMVGITGGQFIISLQQDWDHQGEKWPTGALVAMDPETYAVTGLFEPTERQALDGVSAADGVIYAELLDNIKGKVLKFTPGADGWVQETIALPETGVVSVVSVNESKGDLLVNFESPLTPETLYHVTADSLEPETLATSPAFFDAGGMVTRQYEATSTDGTKIPYFVIGKESVLENGPAPTVQYGYGGFQVSILPTYSGLTGKLWLERDGVYVIANIRGGGEFGPKWHQAGLKGNRQIIYDDFFAVSEDLAARGITSPDHLGILGGSNGGLLTGVSMVQRPDLYNAVGIGVPLLDMLRFDKLLAGASWVGEYGDPDNPEERPFLEQISPYQNLDEDADYPVPFIFTSTKDDRVHPGHARKFGARLEEYGHSFLYYENTEGGHSASANREQSARRYALQYVYFLRQLKDAE</sequence>
<dbReference type="InterPro" id="IPR001375">
    <property type="entry name" value="Peptidase_S9_cat"/>
</dbReference>
<name>A0A8J3A7P5_9PROT</name>
<dbReference type="Pfam" id="PF02897">
    <property type="entry name" value="Peptidase_S9_N"/>
    <property type="match status" value="1"/>
</dbReference>
<keyword evidence="3" id="KW-0720">Serine protease</keyword>
<dbReference type="InterPro" id="IPR051167">
    <property type="entry name" value="Prolyl_oligopep/macrocyclase"/>
</dbReference>
<dbReference type="EMBL" id="VCJR02000002">
    <property type="protein sequence ID" value="NHK28057.1"/>
    <property type="molecule type" value="Genomic_DNA"/>
</dbReference>
<feature type="signal peptide" evidence="4">
    <location>
        <begin position="1"/>
        <end position="29"/>
    </location>
</feature>
<protein>
    <submittedName>
        <fullName evidence="7">Prolyl oligopeptidase</fullName>
    </submittedName>
    <submittedName>
        <fullName evidence="8">S9 family peptidase</fullName>
    </submittedName>
</protein>
<evidence type="ECO:0000313" key="7">
    <source>
        <dbReference type="EMBL" id="GGH97326.1"/>
    </source>
</evidence>
<feature type="chain" id="PRO_5035313041" evidence="4">
    <location>
        <begin position="30"/>
        <end position="706"/>
    </location>
</feature>
<evidence type="ECO:0000256" key="2">
    <source>
        <dbReference type="ARBA" id="ARBA00022801"/>
    </source>
</evidence>
<evidence type="ECO:0000256" key="1">
    <source>
        <dbReference type="ARBA" id="ARBA00022670"/>
    </source>
</evidence>
<dbReference type="PANTHER" id="PTHR42881">
    <property type="entry name" value="PROLYL ENDOPEPTIDASE"/>
    <property type="match status" value="1"/>
</dbReference>
<dbReference type="GO" id="GO:0006508">
    <property type="term" value="P:proteolysis"/>
    <property type="evidence" value="ECO:0007669"/>
    <property type="project" value="UniProtKB-KW"/>
</dbReference>
<feature type="domain" description="Peptidase S9A N-terminal" evidence="6">
    <location>
        <begin position="32"/>
        <end position="431"/>
    </location>
</feature>
<reference evidence="8 10" key="2">
    <citation type="submission" date="2020-02" db="EMBL/GenBank/DDBJ databases">
        <title>Genome sequence of Parvularcula flava strain NH6-79.</title>
        <authorList>
            <person name="Abdul Karim M.H."/>
            <person name="Lam M.Q."/>
            <person name="Chen S.J."/>
            <person name="Yahya A."/>
            <person name="Shahir S."/>
            <person name="Shamsir M.S."/>
            <person name="Chong C.S."/>
        </authorList>
    </citation>
    <scope>NUCLEOTIDE SEQUENCE [LARGE SCALE GENOMIC DNA]</scope>
    <source>
        <strain evidence="8 10">NH6-79</strain>
    </source>
</reference>
<dbReference type="PANTHER" id="PTHR42881:SF13">
    <property type="entry name" value="PROLYL ENDOPEPTIDASE"/>
    <property type="match status" value="1"/>
</dbReference>
<keyword evidence="1" id="KW-0645">Protease</keyword>
<dbReference type="EMBL" id="BMGZ01000002">
    <property type="protein sequence ID" value="GGH97326.1"/>
    <property type="molecule type" value="Genomic_DNA"/>
</dbReference>
<organism evidence="7 9">
    <name type="scientific">Aquisalinus luteolus</name>
    <dbReference type="NCBI Taxonomy" id="1566827"/>
    <lineage>
        <taxon>Bacteria</taxon>
        <taxon>Pseudomonadati</taxon>
        <taxon>Pseudomonadota</taxon>
        <taxon>Alphaproteobacteria</taxon>
        <taxon>Parvularculales</taxon>
        <taxon>Parvularculaceae</taxon>
        <taxon>Aquisalinus</taxon>
    </lineage>
</organism>
<dbReference type="InterPro" id="IPR029058">
    <property type="entry name" value="AB_hydrolase_fold"/>
</dbReference>
<dbReference type="PRINTS" id="PR00862">
    <property type="entry name" value="PROLIGOPTASE"/>
</dbReference>